<feature type="transmembrane region" description="Helical" evidence="19">
    <location>
        <begin position="251"/>
        <end position="272"/>
    </location>
</feature>
<dbReference type="PROSITE" id="PS50919">
    <property type="entry name" value="MIR"/>
    <property type="match status" value="3"/>
</dbReference>
<feature type="domain" description="MIR" evidence="20">
    <location>
        <begin position="378"/>
        <end position="434"/>
    </location>
</feature>
<dbReference type="EC" id="2.4.1.109" evidence="4"/>
<evidence type="ECO:0000256" key="3">
    <source>
        <dbReference type="ARBA" id="ARBA00007222"/>
    </source>
</evidence>
<comment type="subunit">
    <text evidence="16">Interacts with Rt/POMT1.</text>
</comment>
<evidence type="ECO:0000256" key="17">
    <source>
        <dbReference type="ARBA" id="ARBA00081085"/>
    </source>
</evidence>
<name>A0A8K0P2A1_LADFU</name>
<comment type="catalytic activity">
    <reaction evidence="14">
        <text>a di-trans,poly-cis-dolichyl beta-D-mannosyl phosphate + L-seryl-[protein] = 3-O-(alpha-D-mannosyl)-L-seryl-[protein] + a di-trans,poly-cis-dolichyl phosphate + H(+)</text>
        <dbReference type="Rhea" id="RHEA:17377"/>
        <dbReference type="Rhea" id="RHEA-COMP:9863"/>
        <dbReference type="Rhea" id="RHEA-COMP:13546"/>
        <dbReference type="Rhea" id="RHEA-COMP:19498"/>
        <dbReference type="Rhea" id="RHEA-COMP:19501"/>
        <dbReference type="ChEBI" id="CHEBI:15378"/>
        <dbReference type="ChEBI" id="CHEBI:29999"/>
        <dbReference type="ChEBI" id="CHEBI:57683"/>
        <dbReference type="ChEBI" id="CHEBI:58211"/>
        <dbReference type="ChEBI" id="CHEBI:137321"/>
        <dbReference type="EC" id="2.4.1.109"/>
    </reaction>
</comment>
<dbReference type="UniPathway" id="UPA00378"/>
<evidence type="ECO:0000256" key="14">
    <source>
        <dbReference type="ARBA" id="ARBA00045102"/>
    </source>
</evidence>
<evidence type="ECO:0000256" key="8">
    <source>
        <dbReference type="ARBA" id="ARBA00022737"/>
    </source>
</evidence>
<feature type="domain" description="MIR" evidence="20">
    <location>
        <begin position="306"/>
        <end position="362"/>
    </location>
</feature>
<comment type="function">
    <text evidence="15">Rt/POMT1 and tw/POMT2 function as a protein O-mannosyltransferase in association with each other to generate and maintain normal muscle development.</text>
</comment>
<comment type="caution">
    <text evidence="21">The sequence shown here is derived from an EMBL/GenBank/DDBJ whole genome shotgun (WGS) entry which is preliminary data.</text>
</comment>
<dbReference type="SMART" id="SM00472">
    <property type="entry name" value="MIR"/>
    <property type="match status" value="3"/>
</dbReference>
<feature type="transmembrane region" description="Helical" evidence="19">
    <location>
        <begin position="197"/>
        <end position="230"/>
    </location>
</feature>
<dbReference type="InterPro" id="IPR016093">
    <property type="entry name" value="MIR_motif"/>
</dbReference>
<keyword evidence="6" id="KW-0808">Transferase</keyword>
<comment type="similarity">
    <text evidence="3">Belongs to the glycosyltransferase 39 family.</text>
</comment>
<dbReference type="InterPro" id="IPR003342">
    <property type="entry name" value="ArnT-like_N"/>
</dbReference>
<feature type="domain" description="MIR" evidence="20">
    <location>
        <begin position="439"/>
        <end position="495"/>
    </location>
</feature>
<dbReference type="Pfam" id="PF16192">
    <property type="entry name" value="PMT_4TMC"/>
    <property type="match status" value="1"/>
</dbReference>
<dbReference type="AlphaFoldDB" id="A0A8K0P2A1"/>
<feature type="transmembrane region" description="Helical" evidence="19">
    <location>
        <begin position="608"/>
        <end position="628"/>
    </location>
</feature>
<dbReference type="PANTHER" id="PTHR10050">
    <property type="entry name" value="DOLICHYL-PHOSPHATE-MANNOSE--PROTEIN MANNOSYLTRANSFERASE"/>
    <property type="match status" value="1"/>
</dbReference>
<dbReference type="EMBL" id="KZ308374">
    <property type="protein sequence ID" value="KAG8228469.1"/>
    <property type="molecule type" value="Genomic_DNA"/>
</dbReference>
<reference evidence="21" key="2">
    <citation type="submission" date="2017-10" db="EMBL/GenBank/DDBJ databases">
        <title>Ladona fulva Genome sequencing and assembly.</title>
        <authorList>
            <person name="Murali S."/>
            <person name="Richards S."/>
            <person name="Bandaranaike D."/>
            <person name="Bellair M."/>
            <person name="Blankenburg K."/>
            <person name="Chao H."/>
            <person name="Dinh H."/>
            <person name="Doddapaneni H."/>
            <person name="Dugan-Rocha S."/>
            <person name="Elkadiri S."/>
            <person name="Gnanaolivu R."/>
            <person name="Hernandez B."/>
            <person name="Skinner E."/>
            <person name="Javaid M."/>
            <person name="Lee S."/>
            <person name="Li M."/>
            <person name="Ming W."/>
            <person name="Munidasa M."/>
            <person name="Muniz J."/>
            <person name="Nguyen L."/>
            <person name="Hughes D."/>
            <person name="Osuji N."/>
            <person name="Pu L.-L."/>
            <person name="Puazo M."/>
            <person name="Qu C."/>
            <person name="Quiroz J."/>
            <person name="Raj R."/>
            <person name="Weissenberger G."/>
            <person name="Xin Y."/>
            <person name="Zou X."/>
            <person name="Han Y."/>
            <person name="Worley K."/>
            <person name="Muzny D."/>
            <person name="Gibbs R."/>
        </authorList>
    </citation>
    <scope>NUCLEOTIDE SEQUENCE</scope>
    <source>
        <strain evidence="21">Sampled in the wild</strain>
    </source>
</reference>
<feature type="transmembrane region" description="Helical" evidence="19">
    <location>
        <begin position="634"/>
        <end position="656"/>
    </location>
</feature>
<evidence type="ECO:0000256" key="12">
    <source>
        <dbReference type="ARBA" id="ARBA00039583"/>
    </source>
</evidence>
<evidence type="ECO:0000256" key="15">
    <source>
        <dbReference type="ARBA" id="ARBA00059310"/>
    </source>
</evidence>
<keyword evidence="5" id="KW-0328">Glycosyltransferase</keyword>
<dbReference type="Pfam" id="PF02815">
    <property type="entry name" value="MIR"/>
    <property type="match status" value="1"/>
</dbReference>
<protein>
    <recommendedName>
        <fullName evidence="12">Protein O-mannosyl-transferase 2</fullName>
        <ecNumber evidence="4">2.4.1.109</ecNumber>
    </recommendedName>
    <alternativeName>
        <fullName evidence="17">Protein twisted</fullName>
    </alternativeName>
</protein>
<dbReference type="InterPro" id="IPR032421">
    <property type="entry name" value="PMT_4TMC"/>
</dbReference>
<feature type="transmembrane region" description="Helical" evidence="19">
    <location>
        <begin position="166"/>
        <end position="185"/>
    </location>
</feature>
<dbReference type="Proteomes" id="UP000792457">
    <property type="component" value="Unassembled WGS sequence"/>
</dbReference>
<keyword evidence="9" id="KW-0256">Endoplasmic reticulum</keyword>
<keyword evidence="22" id="KW-1185">Reference proteome</keyword>
<dbReference type="OrthoDB" id="5561486at2759"/>
<dbReference type="PANTHER" id="PTHR10050:SF46">
    <property type="entry name" value="PROTEIN O-MANNOSYL-TRANSFERASE 2"/>
    <property type="match status" value="1"/>
</dbReference>
<comment type="catalytic activity">
    <reaction evidence="13">
        <text>a di-trans,poly-cis-dolichyl beta-D-mannosyl phosphate + L-threonyl-[protein] = 3-O-(alpha-D-mannosyl)-L-threonyl-[protein] + a di-trans,poly-cis-dolichyl phosphate + H(+)</text>
        <dbReference type="Rhea" id="RHEA:53396"/>
        <dbReference type="Rhea" id="RHEA-COMP:11060"/>
        <dbReference type="Rhea" id="RHEA-COMP:13547"/>
        <dbReference type="Rhea" id="RHEA-COMP:19498"/>
        <dbReference type="Rhea" id="RHEA-COMP:19501"/>
        <dbReference type="ChEBI" id="CHEBI:15378"/>
        <dbReference type="ChEBI" id="CHEBI:30013"/>
        <dbReference type="ChEBI" id="CHEBI:57683"/>
        <dbReference type="ChEBI" id="CHEBI:58211"/>
        <dbReference type="ChEBI" id="CHEBI:137323"/>
        <dbReference type="EC" id="2.4.1.109"/>
    </reaction>
</comment>
<gene>
    <name evidence="21" type="ORF">J437_LFUL009334</name>
</gene>
<dbReference type="InterPro" id="IPR027005">
    <property type="entry name" value="PMT-like"/>
</dbReference>
<reference evidence="21" key="1">
    <citation type="submission" date="2013-04" db="EMBL/GenBank/DDBJ databases">
        <authorList>
            <person name="Qu J."/>
            <person name="Murali S.C."/>
            <person name="Bandaranaike D."/>
            <person name="Bellair M."/>
            <person name="Blankenburg K."/>
            <person name="Chao H."/>
            <person name="Dinh H."/>
            <person name="Doddapaneni H."/>
            <person name="Downs B."/>
            <person name="Dugan-Rocha S."/>
            <person name="Elkadiri S."/>
            <person name="Gnanaolivu R.D."/>
            <person name="Hernandez B."/>
            <person name="Javaid M."/>
            <person name="Jayaseelan J.C."/>
            <person name="Lee S."/>
            <person name="Li M."/>
            <person name="Ming W."/>
            <person name="Munidasa M."/>
            <person name="Muniz J."/>
            <person name="Nguyen L."/>
            <person name="Ongeri F."/>
            <person name="Osuji N."/>
            <person name="Pu L.-L."/>
            <person name="Puazo M."/>
            <person name="Qu C."/>
            <person name="Quiroz J."/>
            <person name="Raj R."/>
            <person name="Weissenberger G."/>
            <person name="Xin Y."/>
            <person name="Zou X."/>
            <person name="Han Y."/>
            <person name="Richards S."/>
            <person name="Worley K."/>
            <person name="Muzny D."/>
            <person name="Gibbs R."/>
        </authorList>
    </citation>
    <scope>NUCLEOTIDE SEQUENCE</scope>
    <source>
        <strain evidence="21">Sampled in the wild</strain>
    </source>
</reference>
<dbReference type="InterPro" id="IPR036300">
    <property type="entry name" value="MIR_dom_sf"/>
</dbReference>
<feature type="transmembrane region" description="Helical" evidence="19">
    <location>
        <begin position="567"/>
        <end position="588"/>
    </location>
</feature>
<feature type="transmembrane region" description="Helical" evidence="19">
    <location>
        <begin position="28"/>
        <end position="45"/>
    </location>
</feature>
<dbReference type="CDD" id="cd23282">
    <property type="entry name" value="beta-trefoil_MIR_POMT2"/>
    <property type="match status" value="1"/>
</dbReference>
<evidence type="ECO:0000256" key="4">
    <source>
        <dbReference type="ARBA" id="ARBA00012839"/>
    </source>
</evidence>
<organism evidence="21 22">
    <name type="scientific">Ladona fulva</name>
    <name type="common">Scarce chaser dragonfly</name>
    <name type="synonym">Libellula fulva</name>
    <dbReference type="NCBI Taxonomy" id="123851"/>
    <lineage>
        <taxon>Eukaryota</taxon>
        <taxon>Metazoa</taxon>
        <taxon>Ecdysozoa</taxon>
        <taxon>Arthropoda</taxon>
        <taxon>Hexapoda</taxon>
        <taxon>Insecta</taxon>
        <taxon>Pterygota</taxon>
        <taxon>Palaeoptera</taxon>
        <taxon>Odonata</taxon>
        <taxon>Epiprocta</taxon>
        <taxon>Anisoptera</taxon>
        <taxon>Libelluloidea</taxon>
        <taxon>Libellulidae</taxon>
        <taxon>Ladona</taxon>
    </lineage>
</organism>
<dbReference type="FunFam" id="2.80.10.50:FF:000026">
    <property type="entry name" value="Blast:Protein O-mannosyl-transferase 2"/>
    <property type="match status" value="1"/>
</dbReference>
<dbReference type="Gene3D" id="2.80.10.50">
    <property type="match status" value="1"/>
</dbReference>
<evidence type="ECO:0000256" key="18">
    <source>
        <dbReference type="SAM" id="MobiDB-lite"/>
    </source>
</evidence>
<evidence type="ECO:0000256" key="19">
    <source>
        <dbReference type="SAM" id="Phobius"/>
    </source>
</evidence>
<keyword evidence="10 19" id="KW-1133">Transmembrane helix</keyword>
<evidence type="ECO:0000256" key="10">
    <source>
        <dbReference type="ARBA" id="ARBA00022989"/>
    </source>
</evidence>
<sequence length="720" mass="82606">MKMTKLKSENSKEKKDEEGKDTPSFQKNWWLVFLIILALTFWIRFHKVTEPDHVCWDETHFGKMGSWYINRTFFFDVHPPLGKMLIALSGYLTGYDGKFAFEKPGDKYEDVNYVGMRVFCTFLGACIVPFGFVTVWELTHSLSAAALSASLILFDVGLLTLNQYILLDPILLFFLTGSVMGVVKFQSCSDRSFSPQWWFWLIFTGTMLAGSISVKFVGLFVVLLVGIHIAAGLWEILGDLSKPITYTLKHFAARALCLIVLPAILYAIFFYIHLAVLKKSGTGDGFYSSAFQSQLEGNSLHNASMPQELAYGAIVTLKNQQTGGGYLHSHWHLYPEGVGARQQQITTYSHKDENNRWLVKKINDVQPPKSKDKKKEKVELVKNGDLVRLEHVPTKRNLHSHREPAPLSKRHLQVTGYGENGTGDANDVWKVMIVGGKENEVVHTVSSKLKFVHYLQHCALTSSGKQLPKWAYEQAEVSCNPNLRDENALWNVEDNVFSRLPNVSFQVYAPNFIKKFFESHAVMFQGNAGLKPKEGEVTSRPWQWPINYRGQFFSANTYRIYLLGNPIIWWGNLVFLALYIVTFVYCAIREQRGYAETPLQRENKFRTLNACGWLFLGWVLHYVPFWAMGRVLYFHHYFPALFFNSLLTGVILDYFLENLPAILPEKIANNLYHWFLGVIYSVIIYSFYLFSPLAYGMDGPMSHDPNSTMYGLKWMETWEF</sequence>
<evidence type="ECO:0000256" key="2">
    <source>
        <dbReference type="ARBA" id="ARBA00004922"/>
    </source>
</evidence>
<evidence type="ECO:0000256" key="9">
    <source>
        <dbReference type="ARBA" id="ARBA00022824"/>
    </source>
</evidence>
<feature type="compositionally biased region" description="Basic and acidic residues" evidence="18">
    <location>
        <begin position="1"/>
        <end position="21"/>
    </location>
</feature>
<evidence type="ECO:0000256" key="16">
    <source>
        <dbReference type="ARBA" id="ARBA00062278"/>
    </source>
</evidence>
<comment type="pathway">
    <text evidence="2">Protein modification; protein glycosylation.</text>
</comment>
<evidence type="ECO:0000256" key="13">
    <source>
        <dbReference type="ARBA" id="ARBA00045085"/>
    </source>
</evidence>
<evidence type="ECO:0000256" key="5">
    <source>
        <dbReference type="ARBA" id="ARBA00022676"/>
    </source>
</evidence>
<evidence type="ECO:0000313" key="22">
    <source>
        <dbReference type="Proteomes" id="UP000792457"/>
    </source>
</evidence>
<dbReference type="Pfam" id="PF02366">
    <property type="entry name" value="PMT"/>
    <property type="match status" value="1"/>
</dbReference>
<evidence type="ECO:0000256" key="1">
    <source>
        <dbReference type="ARBA" id="ARBA00004477"/>
    </source>
</evidence>
<comment type="subcellular location">
    <subcellularLocation>
        <location evidence="1">Endoplasmic reticulum membrane</location>
        <topology evidence="1">Multi-pass membrane protein</topology>
    </subcellularLocation>
</comment>
<feature type="transmembrane region" description="Helical" evidence="19">
    <location>
        <begin position="114"/>
        <end position="136"/>
    </location>
</feature>
<keyword evidence="7 19" id="KW-0812">Transmembrane</keyword>
<keyword evidence="11 19" id="KW-0472">Membrane</keyword>
<dbReference type="SUPFAM" id="SSF82109">
    <property type="entry name" value="MIR domain"/>
    <property type="match status" value="1"/>
</dbReference>
<proteinExistence type="inferred from homology"/>
<feature type="region of interest" description="Disordered" evidence="18">
    <location>
        <begin position="1"/>
        <end position="22"/>
    </location>
</feature>
<accession>A0A8K0P2A1</accession>
<feature type="transmembrane region" description="Helical" evidence="19">
    <location>
        <begin position="671"/>
        <end position="690"/>
    </location>
</feature>
<keyword evidence="8" id="KW-0677">Repeat</keyword>
<feature type="transmembrane region" description="Helical" evidence="19">
    <location>
        <begin position="142"/>
        <end position="159"/>
    </location>
</feature>
<evidence type="ECO:0000256" key="7">
    <source>
        <dbReference type="ARBA" id="ARBA00022692"/>
    </source>
</evidence>
<dbReference type="GO" id="GO:0005789">
    <property type="term" value="C:endoplasmic reticulum membrane"/>
    <property type="evidence" value="ECO:0007669"/>
    <property type="project" value="UniProtKB-SubCell"/>
</dbReference>
<evidence type="ECO:0000259" key="20">
    <source>
        <dbReference type="PROSITE" id="PS50919"/>
    </source>
</evidence>
<dbReference type="GO" id="GO:0004169">
    <property type="term" value="F:dolichyl-phosphate-mannose-protein mannosyltransferase activity"/>
    <property type="evidence" value="ECO:0007669"/>
    <property type="project" value="UniProtKB-EC"/>
</dbReference>
<evidence type="ECO:0000313" key="21">
    <source>
        <dbReference type="EMBL" id="KAG8228469.1"/>
    </source>
</evidence>
<evidence type="ECO:0000256" key="6">
    <source>
        <dbReference type="ARBA" id="ARBA00022679"/>
    </source>
</evidence>
<evidence type="ECO:0000256" key="11">
    <source>
        <dbReference type="ARBA" id="ARBA00023136"/>
    </source>
</evidence>